<dbReference type="Proteomes" id="UP001589575">
    <property type="component" value="Unassembled WGS sequence"/>
</dbReference>
<evidence type="ECO:0000313" key="2">
    <source>
        <dbReference type="EMBL" id="MFB9074532.1"/>
    </source>
</evidence>
<feature type="region of interest" description="Disordered" evidence="1">
    <location>
        <begin position="1"/>
        <end position="53"/>
    </location>
</feature>
<gene>
    <name evidence="2" type="ORF">ACFFX0_26405</name>
</gene>
<proteinExistence type="predicted"/>
<comment type="caution">
    <text evidence="2">The sequence shown here is derived from an EMBL/GenBank/DDBJ whole genome shotgun (WGS) entry which is preliminary data.</text>
</comment>
<name>A0ABV5G6G2_9MICC</name>
<keyword evidence="3" id="KW-1185">Reference proteome</keyword>
<accession>A0ABV5G6G2</accession>
<dbReference type="EMBL" id="JBHMFI010000002">
    <property type="protein sequence ID" value="MFB9074532.1"/>
    <property type="molecule type" value="Genomic_DNA"/>
</dbReference>
<organism evidence="2 3">
    <name type="scientific">Citricoccus parietis</name>
    <dbReference type="NCBI Taxonomy" id="592307"/>
    <lineage>
        <taxon>Bacteria</taxon>
        <taxon>Bacillati</taxon>
        <taxon>Actinomycetota</taxon>
        <taxon>Actinomycetes</taxon>
        <taxon>Micrococcales</taxon>
        <taxon>Micrococcaceae</taxon>
        <taxon>Citricoccus</taxon>
    </lineage>
</organism>
<feature type="compositionally biased region" description="Basic residues" evidence="1">
    <location>
        <begin position="12"/>
        <end position="37"/>
    </location>
</feature>
<evidence type="ECO:0000256" key="1">
    <source>
        <dbReference type="SAM" id="MobiDB-lite"/>
    </source>
</evidence>
<protein>
    <submittedName>
        <fullName evidence="2">Uncharacterized protein</fullName>
    </submittedName>
</protein>
<sequence>MGQQGPGALRPHSTHRKRRSSHDLIRRHRCRNHRCRGRPGADPTVPRRPRHRV</sequence>
<evidence type="ECO:0000313" key="3">
    <source>
        <dbReference type="Proteomes" id="UP001589575"/>
    </source>
</evidence>
<reference evidence="2 3" key="1">
    <citation type="submission" date="2024-09" db="EMBL/GenBank/DDBJ databases">
        <authorList>
            <person name="Sun Q."/>
            <person name="Mori K."/>
        </authorList>
    </citation>
    <scope>NUCLEOTIDE SEQUENCE [LARGE SCALE GENOMIC DNA]</scope>
    <source>
        <strain evidence="2 3">CCM 7609</strain>
    </source>
</reference>